<proteinExistence type="predicted"/>
<name>A0A3L6SBR4_PANMI</name>
<dbReference type="AlphaFoldDB" id="A0A3L6SBR4"/>
<dbReference type="Proteomes" id="UP000275267">
    <property type="component" value="Unassembled WGS sequence"/>
</dbReference>
<accession>A0A3L6SBR4</accession>
<dbReference type="EMBL" id="PQIB02000005">
    <property type="protein sequence ID" value="RLN17346.1"/>
    <property type="molecule type" value="Genomic_DNA"/>
</dbReference>
<evidence type="ECO:0000313" key="1">
    <source>
        <dbReference type="EMBL" id="RLN17346.1"/>
    </source>
</evidence>
<comment type="caution">
    <text evidence="1">The sequence shown here is derived from an EMBL/GenBank/DDBJ whole genome shotgun (WGS) entry which is preliminary data.</text>
</comment>
<keyword evidence="2" id="KW-1185">Reference proteome</keyword>
<organism evidence="1 2">
    <name type="scientific">Panicum miliaceum</name>
    <name type="common">Proso millet</name>
    <name type="synonym">Broomcorn millet</name>
    <dbReference type="NCBI Taxonomy" id="4540"/>
    <lineage>
        <taxon>Eukaryota</taxon>
        <taxon>Viridiplantae</taxon>
        <taxon>Streptophyta</taxon>
        <taxon>Embryophyta</taxon>
        <taxon>Tracheophyta</taxon>
        <taxon>Spermatophyta</taxon>
        <taxon>Magnoliopsida</taxon>
        <taxon>Liliopsida</taxon>
        <taxon>Poales</taxon>
        <taxon>Poaceae</taxon>
        <taxon>PACMAD clade</taxon>
        <taxon>Panicoideae</taxon>
        <taxon>Panicodae</taxon>
        <taxon>Paniceae</taxon>
        <taxon>Panicinae</taxon>
        <taxon>Panicum</taxon>
        <taxon>Panicum sect. Panicum</taxon>
    </lineage>
</organism>
<evidence type="ECO:0000313" key="2">
    <source>
        <dbReference type="Proteomes" id="UP000275267"/>
    </source>
</evidence>
<sequence>MRIPNHLCVLRISARMSRSSTTQRGPALLEQCGVAGRPGRTLRSDRARMFLVRTRLIRLHARARWTTNASGSELRPCPHVARSVRVHVGGHTSVKTSSSNAPQQVRRSQQITPLFTSSEVVLAAMHDLSVFLTFTIPTFTILLDSVQSVLSRKLPTSLT</sequence>
<reference evidence="2" key="1">
    <citation type="journal article" date="2019" name="Nat. Commun.">
        <title>The genome of broomcorn millet.</title>
        <authorList>
            <person name="Zou C."/>
            <person name="Miki D."/>
            <person name="Li D."/>
            <person name="Tang Q."/>
            <person name="Xiao L."/>
            <person name="Rajput S."/>
            <person name="Deng P."/>
            <person name="Jia W."/>
            <person name="Huang R."/>
            <person name="Zhang M."/>
            <person name="Sun Y."/>
            <person name="Hu J."/>
            <person name="Fu X."/>
            <person name="Schnable P.S."/>
            <person name="Li F."/>
            <person name="Zhang H."/>
            <person name="Feng B."/>
            <person name="Zhu X."/>
            <person name="Liu R."/>
            <person name="Schnable J.C."/>
            <person name="Zhu J.-K."/>
            <person name="Zhang H."/>
        </authorList>
    </citation>
    <scope>NUCLEOTIDE SEQUENCE [LARGE SCALE GENOMIC DNA]</scope>
</reference>
<gene>
    <name evidence="1" type="ORF">C2845_PM02G04300</name>
</gene>
<protein>
    <submittedName>
        <fullName evidence="1">Uncharacterized protein</fullName>
    </submittedName>
</protein>